<keyword evidence="2" id="KW-1185">Reference proteome</keyword>
<evidence type="ECO:0000256" key="1">
    <source>
        <dbReference type="SAM" id="MobiDB-lite"/>
    </source>
</evidence>
<feature type="compositionally biased region" description="Low complexity" evidence="1">
    <location>
        <begin position="58"/>
        <end position="74"/>
    </location>
</feature>
<dbReference type="AlphaFoldDB" id="A0A7E4VGB8"/>
<dbReference type="WBParaSite" id="Pan_g20797.t1">
    <property type="protein sequence ID" value="Pan_g20797.t1"/>
    <property type="gene ID" value="Pan_g20797"/>
</dbReference>
<proteinExistence type="predicted"/>
<reference evidence="2" key="1">
    <citation type="journal article" date="2013" name="Genetics">
        <title>The draft genome and transcriptome of Panagrellus redivivus are shaped by the harsh demands of a free-living lifestyle.</title>
        <authorList>
            <person name="Srinivasan J."/>
            <person name="Dillman A.R."/>
            <person name="Macchietto M.G."/>
            <person name="Heikkinen L."/>
            <person name="Lakso M."/>
            <person name="Fracchia K.M."/>
            <person name="Antoshechkin I."/>
            <person name="Mortazavi A."/>
            <person name="Wong G."/>
            <person name="Sternberg P.W."/>
        </authorList>
    </citation>
    <scope>NUCLEOTIDE SEQUENCE [LARGE SCALE GENOMIC DNA]</scope>
    <source>
        <strain evidence="2">MT8872</strain>
    </source>
</reference>
<reference evidence="3" key="2">
    <citation type="submission" date="2020-10" db="UniProtKB">
        <authorList>
            <consortium name="WormBaseParasite"/>
        </authorList>
    </citation>
    <scope>IDENTIFICATION</scope>
</reference>
<organism evidence="2 3">
    <name type="scientific">Panagrellus redivivus</name>
    <name type="common">Microworm</name>
    <dbReference type="NCBI Taxonomy" id="6233"/>
    <lineage>
        <taxon>Eukaryota</taxon>
        <taxon>Metazoa</taxon>
        <taxon>Ecdysozoa</taxon>
        <taxon>Nematoda</taxon>
        <taxon>Chromadorea</taxon>
        <taxon>Rhabditida</taxon>
        <taxon>Tylenchina</taxon>
        <taxon>Panagrolaimomorpha</taxon>
        <taxon>Panagrolaimoidea</taxon>
        <taxon>Panagrolaimidae</taxon>
        <taxon>Panagrellus</taxon>
    </lineage>
</organism>
<protein>
    <submittedName>
        <fullName evidence="3">Secreted protein</fullName>
    </submittedName>
</protein>
<name>A0A7E4VGB8_PANRE</name>
<evidence type="ECO:0000313" key="2">
    <source>
        <dbReference type="Proteomes" id="UP000492821"/>
    </source>
</evidence>
<feature type="region of interest" description="Disordered" evidence="1">
    <location>
        <begin position="53"/>
        <end position="74"/>
    </location>
</feature>
<dbReference type="Proteomes" id="UP000492821">
    <property type="component" value="Unassembled WGS sequence"/>
</dbReference>
<evidence type="ECO:0000313" key="3">
    <source>
        <dbReference type="WBParaSite" id="Pan_g20797.t1"/>
    </source>
</evidence>
<sequence>MSNVKAIFAVFFAIEGIVGTSRFQKLVDFLQEITEVRLVKGRSAFTLINYHGKPRTASETGSSSSSSHSSLSGSDNVIIRESSCSSSSSFNDEADLSKSYSLRVVVLLR</sequence>
<accession>A0A7E4VGB8</accession>